<gene>
    <name evidence="3" type="ORF">SCABRO_00248</name>
</gene>
<dbReference type="EMBL" id="JRYO01000022">
    <property type="protein sequence ID" value="KHE93998.1"/>
    <property type="molecule type" value="Genomic_DNA"/>
</dbReference>
<dbReference type="InterPro" id="IPR001509">
    <property type="entry name" value="Epimerase_deHydtase"/>
</dbReference>
<comment type="caution">
    <text evidence="3">The sequence shown here is derived from an EMBL/GenBank/DDBJ whole genome shotgun (WGS) entry which is preliminary data.</text>
</comment>
<sequence length="282" mass="30693">MRVLIIGGTGLTGLPIARRLAAAGHDIFIISRGELPQPQTFSAHYLKVDRFNTASLQYVLESVAPEIVIDQFAFSSAHIDQIASIHPVRHLVCSTAAVLGAGFNLDEKSALSPHGTAYLSGKRELEERAEECEAIVLRPAYLYGPGHHPLTVHGRDNGLAVRIRNGETIDLPGDGSLPLQPTYAEDYAAAVEAILDMPDPSPIYHIGGTPTTWKGWLQAVASASGAILLTREVPFEVLKEQSELFRDYFCHPLTITSSCLPEIKLTSLEEGTKSLVKWMDSQ</sequence>
<dbReference type="PANTHER" id="PTHR43000">
    <property type="entry name" value="DTDP-D-GLUCOSE 4,6-DEHYDRATASE-RELATED"/>
    <property type="match status" value="1"/>
</dbReference>
<proteinExistence type="inferred from homology"/>
<evidence type="ECO:0000259" key="2">
    <source>
        <dbReference type="Pfam" id="PF01370"/>
    </source>
</evidence>
<dbReference type="InterPro" id="IPR036291">
    <property type="entry name" value="NAD(P)-bd_dom_sf"/>
</dbReference>
<protein>
    <submittedName>
        <fullName evidence="3">NAD dependent epimerase/dehydratase family protein</fullName>
    </submittedName>
</protein>
<evidence type="ECO:0000313" key="3">
    <source>
        <dbReference type="EMBL" id="KHE93998.1"/>
    </source>
</evidence>
<dbReference type="eggNOG" id="COG0451">
    <property type="taxonomic scope" value="Bacteria"/>
</dbReference>
<dbReference type="SUPFAM" id="SSF51735">
    <property type="entry name" value="NAD(P)-binding Rossmann-fold domains"/>
    <property type="match status" value="1"/>
</dbReference>
<evidence type="ECO:0000313" key="4">
    <source>
        <dbReference type="Proteomes" id="UP000030652"/>
    </source>
</evidence>
<dbReference type="Proteomes" id="UP000030652">
    <property type="component" value="Unassembled WGS sequence"/>
</dbReference>
<dbReference type="AlphaFoldDB" id="A0A0B0ES85"/>
<dbReference type="Pfam" id="PF01370">
    <property type="entry name" value="Epimerase"/>
    <property type="match status" value="1"/>
</dbReference>
<comment type="similarity">
    <text evidence="1">Belongs to the NAD(P)-dependent epimerase/dehydratase family.</text>
</comment>
<accession>A0A0B0ES85</accession>
<organism evidence="3 4">
    <name type="scientific">Candidatus Scalindua brodae</name>
    <dbReference type="NCBI Taxonomy" id="237368"/>
    <lineage>
        <taxon>Bacteria</taxon>
        <taxon>Pseudomonadati</taxon>
        <taxon>Planctomycetota</taxon>
        <taxon>Candidatus Brocadiia</taxon>
        <taxon>Candidatus Brocadiales</taxon>
        <taxon>Candidatus Scalinduaceae</taxon>
        <taxon>Candidatus Scalindua</taxon>
    </lineage>
</organism>
<reference evidence="3 4" key="1">
    <citation type="submission" date="2014-10" db="EMBL/GenBank/DDBJ databases">
        <title>Draft genome of anammox bacterium scalindua brodae, obtained using differential coverage binning of sequence data from two enrichment reactors.</title>
        <authorList>
            <person name="Speth D.R."/>
            <person name="Russ L."/>
            <person name="Kartal B."/>
            <person name="Op den Camp H.J."/>
            <person name="Dutilh B.E."/>
            <person name="Jetten M.S."/>
        </authorList>
    </citation>
    <scope>NUCLEOTIDE SEQUENCE [LARGE SCALE GENOMIC DNA]</scope>
    <source>
        <strain evidence="3">RU1</strain>
    </source>
</reference>
<evidence type="ECO:0000256" key="1">
    <source>
        <dbReference type="ARBA" id="ARBA00007637"/>
    </source>
</evidence>
<name>A0A0B0ES85_9BACT</name>
<feature type="domain" description="NAD-dependent epimerase/dehydratase" evidence="2">
    <location>
        <begin position="3"/>
        <end position="207"/>
    </location>
</feature>
<dbReference type="Gene3D" id="3.40.50.720">
    <property type="entry name" value="NAD(P)-binding Rossmann-like Domain"/>
    <property type="match status" value="1"/>
</dbReference>